<protein>
    <submittedName>
        <fullName evidence="1">Uncharacterized protein</fullName>
    </submittedName>
</protein>
<sequence length="214" mass="23232">MFCKLAIIVLVLFLFHITFKSNKSKTETFAQKKRMRFTLKKKSNGKYALEKEDVEKFTHQYSAHQSPVEFDGEILKSSVMMNSSGSATESQAAAVPKRTSPLLPLENAISTPAYDQQISVGTAADSMLSAGLVSNVTETPVPTSQLTGEMVNTDLSDEALAAKLASRALVTPSSVADGLDCTEVSNSRCHSKWSNTALQYCSVDREDCPTQAPI</sequence>
<evidence type="ECO:0000313" key="1">
    <source>
        <dbReference type="EMBL" id="QHU14677.1"/>
    </source>
</evidence>
<dbReference type="EMBL" id="MN740845">
    <property type="protein sequence ID" value="QHU14677.1"/>
    <property type="molecule type" value="Genomic_DNA"/>
</dbReference>
<dbReference type="AlphaFoldDB" id="A0A6C0KD77"/>
<proteinExistence type="predicted"/>
<name>A0A6C0KD77_9ZZZZ</name>
<reference evidence="1" key="1">
    <citation type="journal article" date="2020" name="Nature">
        <title>Giant virus diversity and host interactions through global metagenomics.</title>
        <authorList>
            <person name="Schulz F."/>
            <person name="Roux S."/>
            <person name="Paez-Espino D."/>
            <person name="Jungbluth S."/>
            <person name="Walsh D.A."/>
            <person name="Denef V.J."/>
            <person name="McMahon K.D."/>
            <person name="Konstantinidis K.T."/>
            <person name="Eloe-Fadrosh E.A."/>
            <person name="Kyrpides N.C."/>
            <person name="Woyke T."/>
        </authorList>
    </citation>
    <scope>NUCLEOTIDE SEQUENCE</scope>
    <source>
        <strain evidence="1">GVMAG-S-1102113-126</strain>
    </source>
</reference>
<organism evidence="1">
    <name type="scientific">viral metagenome</name>
    <dbReference type="NCBI Taxonomy" id="1070528"/>
    <lineage>
        <taxon>unclassified sequences</taxon>
        <taxon>metagenomes</taxon>
        <taxon>organismal metagenomes</taxon>
    </lineage>
</organism>
<accession>A0A6C0KD77</accession>